<dbReference type="OrthoDB" id="2882720at2759"/>
<sequence length="626" mass="71259">MMATSHLHSWLENVVHNYWGKKERLSRVIYKVQVSENDYDTLETQLTEKFPDRHCQQYDSSRNSQTSDNLKLRCLLSLKKCQENDNEDEDTDSFTILDMQDISSGIKGPFSLPVILVRKEYRVFRKLVMAGRYNSFVSGQPGIGKTYFLFFVLVTFVLEGRPFLFVSKGVKWYIDNGSVAPVSRVPLPARGKNWIRDPLVILIDGDGKDDQYQPEFQPRNYRVIMVTSLWDDEHRDWVKRKAIGSVQELAMQGWDAKELRFASSFLYEFDTTPSRLANSIRLFGRSPSVCFAAATGSNGAAVALNNIKSVVQGVPDIPAALLSYRMGTSVPHTLLEVIPQDEWRLWVSVAVRPVSGLALDLLFHDQVERSGQSVYDLYSELRTDLWRAAMFIEMTWERVLHRYLSQVQGHFELTPLDSSHPPYTLHLSQPFHIYDACSTDIAFRLTLLKAFDSDGSVTQSCYAYADTPALDSVAIVGSNFLGFQMATGSTHSMKLIALQRAQRWLKIGTPLEKFRPSKDNKWNIIFMVPSTLKGNFPLQSIDDSTASLWKPPQAQTLASSTTGRSNKQKHKKRRVIANPDFEDSGVWGNCLYQYAWFVDEKDVFPAYATYLEEDFDSAFSTVTGYN</sequence>
<keyword evidence="2" id="KW-1185">Reference proteome</keyword>
<dbReference type="Proteomes" id="UP000217790">
    <property type="component" value="Unassembled WGS sequence"/>
</dbReference>
<reference evidence="2" key="1">
    <citation type="journal article" date="2017" name="Nat. Ecol. Evol.">
        <title>Genome expansion and lineage-specific genetic innovations in the forest pathogenic fungi Armillaria.</title>
        <authorList>
            <person name="Sipos G."/>
            <person name="Prasanna A.N."/>
            <person name="Walter M.C."/>
            <person name="O'Connor E."/>
            <person name="Balint B."/>
            <person name="Krizsan K."/>
            <person name="Kiss B."/>
            <person name="Hess J."/>
            <person name="Varga T."/>
            <person name="Slot J."/>
            <person name="Riley R."/>
            <person name="Boka B."/>
            <person name="Rigling D."/>
            <person name="Barry K."/>
            <person name="Lee J."/>
            <person name="Mihaltcheva S."/>
            <person name="LaButti K."/>
            <person name="Lipzen A."/>
            <person name="Waldron R."/>
            <person name="Moloney N.M."/>
            <person name="Sperisen C."/>
            <person name="Kredics L."/>
            <person name="Vagvoelgyi C."/>
            <person name="Patrignani A."/>
            <person name="Fitzpatrick D."/>
            <person name="Nagy I."/>
            <person name="Doyle S."/>
            <person name="Anderson J.B."/>
            <person name="Grigoriev I.V."/>
            <person name="Gueldener U."/>
            <person name="Muensterkoetter M."/>
            <person name="Nagy L.G."/>
        </authorList>
    </citation>
    <scope>NUCLEOTIDE SEQUENCE [LARGE SCALE GENOMIC DNA]</scope>
    <source>
        <strain evidence="2">Ar21-2</strain>
    </source>
</reference>
<dbReference type="PANTHER" id="PTHR33129">
    <property type="entry name" value="PROTEIN KINASE DOMAIN-CONTAINING PROTEIN-RELATED"/>
    <property type="match status" value="1"/>
</dbReference>
<gene>
    <name evidence="1" type="ORF">ARMGADRAFT_1161017</name>
</gene>
<evidence type="ECO:0000313" key="1">
    <source>
        <dbReference type="EMBL" id="PBK99329.1"/>
    </source>
</evidence>
<evidence type="ECO:0000313" key="2">
    <source>
        <dbReference type="Proteomes" id="UP000217790"/>
    </source>
</evidence>
<name>A0A2H3DVT3_ARMGA</name>
<dbReference type="STRING" id="47427.A0A2H3DVT3"/>
<dbReference type="InterPro" id="IPR052980">
    <property type="entry name" value="Crinkler_effector"/>
</dbReference>
<proteinExistence type="predicted"/>
<dbReference type="PANTHER" id="PTHR33129:SF1">
    <property type="entry name" value="ATP-BINDING PROTEIN"/>
    <property type="match status" value="1"/>
</dbReference>
<protein>
    <recommendedName>
        <fullName evidence="3">Crinkler family protein</fullName>
    </recommendedName>
</protein>
<organism evidence="1 2">
    <name type="scientific">Armillaria gallica</name>
    <name type="common">Bulbous honey fungus</name>
    <name type="synonym">Armillaria bulbosa</name>
    <dbReference type="NCBI Taxonomy" id="47427"/>
    <lineage>
        <taxon>Eukaryota</taxon>
        <taxon>Fungi</taxon>
        <taxon>Dikarya</taxon>
        <taxon>Basidiomycota</taxon>
        <taxon>Agaricomycotina</taxon>
        <taxon>Agaricomycetes</taxon>
        <taxon>Agaricomycetidae</taxon>
        <taxon>Agaricales</taxon>
        <taxon>Marasmiineae</taxon>
        <taxon>Physalacriaceae</taxon>
        <taxon>Armillaria</taxon>
    </lineage>
</organism>
<dbReference type="OMA" id="IAICNAN"/>
<dbReference type="InParanoid" id="A0A2H3DVT3"/>
<accession>A0A2H3DVT3</accession>
<dbReference type="EMBL" id="KZ293647">
    <property type="protein sequence ID" value="PBK99329.1"/>
    <property type="molecule type" value="Genomic_DNA"/>
</dbReference>
<dbReference type="AlphaFoldDB" id="A0A2H3DVT3"/>
<evidence type="ECO:0008006" key="3">
    <source>
        <dbReference type="Google" id="ProtNLM"/>
    </source>
</evidence>